<evidence type="ECO:0000256" key="1">
    <source>
        <dbReference type="SAM" id="Phobius"/>
    </source>
</evidence>
<reference evidence="2 3" key="1">
    <citation type="journal article" date="2013" name="Proc. Natl. Acad. Sci. U.S.A.">
        <title>Twelve previously unknown phage genera are ubiquitous in global oceans.</title>
        <authorList>
            <person name="Holmfeldt K."/>
            <person name="Solonenko N."/>
            <person name="Shah M."/>
            <person name="Corrier K."/>
            <person name="Riemann L."/>
            <person name="Verberkmoes N.C."/>
            <person name="Sullivan M.B."/>
        </authorList>
    </citation>
    <scope>NUCLEOTIDE SEQUENCE [LARGE SCALE GENOMIC DNA]</scope>
    <source>
        <strain evidence="2">Phi14:2</strain>
    </source>
</reference>
<keyword evidence="3" id="KW-1185">Reference proteome</keyword>
<gene>
    <name evidence="2" type="ORF">Phi14:2_gp009</name>
</gene>
<keyword evidence="1" id="KW-0472">Membrane</keyword>
<reference evidence="3" key="2">
    <citation type="submission" date="2013-03" db="EMBL/GenBank/DDBJ databases">
        <title>The Cellulophaga phages: a novel, diverse, and globally ubiquitous model system.</title>
        <authorList>
            <person name="Holmfeldt K."/>
            <person name="Solonenko N."/>
            <person name="Shah M."/>
            <person name="Corrier K."/>
            <person name="Riemann L."/>
            <person name="VerBerkmoes N.C."/>
            <person name="Sullivan M.B."/>
        </authorList>
    </citation>
    <scope>NUCLEOTIDE SEQUENCE [LARGE SCALE GENOMIC DNA]</scope>
</reference>
<accession>S0A364</accession>
<keyword evidence="1" id="KW-0812">Transmembrane</keyword>
<dbReference type="EMBL" id="KC821624">
    <property type="protein sequence ID" value="AGO48887.1"/>
    <property type="molecule type" value="Genomic_DNA"/>
</dbReference>
<sequence>MCYHILLISWNFNLRHKKDYQNFLLAPSFLLAVTSIYGH</sequence>
<keyword evidence="1" id="KW-1133">Transmembrane helix</keyword>
<feature type="transmembrane region" description="Helical" evidence="1">
    <location>
        <begin position="20"/>
        <end position="38"/>
    </location>
</feature>
<organism evidence="2 3">
    <name type="scientific">Cellulophaga phage phi14:2</name>
    <dbReference type="NCBI Taxonomy" id="1327990"/>
    <lineage>
        <taxon>Viruses</taxon>
        <taxon>Duplodnaviria</taxon>
        <taxon>Heunggongvirae</taxon>
        <taxon>Uroviricota</taxon>
        <taxon>Caudoviricetes</taxon>
        <taxon>Crassvirales</taxon>
        <taxon>Steigviridae</taxon>
        <taxon>Asinivirinae</taxon>
        <taxon>Akihdevirus</taxon>
        <taxon>Akihdevirus balticus</taxon>
    </lineage>
</organism>
<evidence type="ECO:0000313" key="2">
    <source>
        <dbReference type="EMBL" id="AGO48887.1"/>
    </source>
</evidence>
<name>S0A364_9CAUD</name>
<dbReference type="Proteomes" id="UP000014725">
    <property type="component" value="Segment"/>
</dbReference>
<protein>
    <submittedName>
        <fullName evidence="2">Uncharacterized protein</fullName>
    </submittedName>
</protein>
<proteinExistence type="predicted"/>
<evidence type="ECO:0000313" key="3">
    <source>
        <dbReference type="Proteomes" id="UP000014725"/>
    </source>
</evidence>